<feature type="active site" description="Proton donor/acceptor" evidence="3">
    <location>
        <position position="142"/>
    </location>
</feature>
<evidence type="ECO:0000256" key="1">
    <source>
        <dbReference type="ARBA" id="ARBA00023235"/>
    </source>
</evidence>
<dbReference type="GO" id="GO:0008903">
    <property type="term" value="F:hydroxypyruvate isomerase activity"/>
    <property type="evidence" value="ECO:0007669"/>
    <property type="project" value="UniProtKB-EC"/>
</dbReference>
<dbReference type="EC" id="5.3.1.22" evidence="5"/>
<dbReference type="NCBIfam" id="NF043033">
    <property type="entry name" value="OxoTetrIsom"/>
    <property type="match status" value="1"/>
</dbReference>
<dbReference type="InterPro" id="IPR053398">
    <property type="entry name" value="HPT_OtnI_isomerases"/>
</dbReference>
<dbReference type="PIRSF" id="PIRSF006241">
    <property type="entry name" value="HyI"/>
    <property type="match status" value="1"/>
</dbReference>
<accession>A0A212J8S6</accession>
<dbReference type="AlphaFoldDB" id="A0A212J8S6"/>
<comment type="similarity">
    <text evidence="2">Belongs to the hyi family.</text>
</comment>
<dbReference type="PANTHER" id="PTHR43489">
    <property type="entry name" value="ISOMERASE"/>
    <property type="match status" value="1"/>
</dbReference>
<sequence>MPRFAANLSMMFTEVPFLERYEKAAKAGFTAVEYLLPYAFSVEEVAAPLAKYNLTQALFNMPAGEWDKGEKGIAALPGREAEFAKSLETTLAYAKATKVPMVHCMAGYAKGVDMAEAERVYKANLAKAADFFAPHGIKVGIEPINQRSMPGYFLRTLQQAVGYIEELGRPNIKLQFDFFHVQMEEGCVALKLRENYKYVGHCQLAGAPERNEPDTGELRYEYIFKVVDELGYPGYIGCEYNPKNGTEAGLGWFAPYKKK</sequence>
<dbReference type="InterPro" id="IPR026040">
    <property type="entry name" value="HyI-like"/>
</dbReference>
<dbReference type="Gene3D" id="3.20.20.150">
    <property type="entry name" value="Divalent-metal-dependent TIM barrel enzymes"/>
    <property type="match status" value="1"/>
</dbReference>
<feature type="active site" description="Proton donor/acceptor" evidence="3">
    <location>
        <position position="239"/>
    </location>
</feature>
<dbReference type="GO" id="GO:0046487">
    <property type="term" value="P:glyoxylate metabolic process"/>
    <property type="evidence" value="ECO:0007669"/>
    <property type="project" value="TreeGrafter"/>
</dbReference>
<dbReference type="InterPro" id="IPR013022">
    <property type="entry name" value="Xyl_isomerase-like_TIM-brl"/>
</dbReference>
<dbReference type="FunFam" id="3.20.20.150:FF:000007">
    <property type="entry name" value="Hydroxypyruvate isomerase"/>
    <property type="match status" value="1"/>
</dbReference>
<dbReference type="InterPro" id="IPR050417">
    <property type="entry name" value="Sugar_Epim/Isomerase"/>
</dbReference>
<reference evidence="5" key="1">
    <citation type="submission" date="2016-04" db="EMBL/GenBank/DDBJ databases">
        <authorList>
            <person name="Evans L.H."/>
            <person name="Alamgir A."/>
            <person name="Owens N."/>
            <person name="Weber N.D."/>
            <person name="Virtaneva K."/>
            <person name="Barbian K."/>
            <person name="Babar A."/>
            <person name="Rosenke K."/>
        </authorList>
    </citation>
    <scope>NUCLEOTIDE SEQUENCE</scope>
    <source>
        <strain evidence="5">86</strain>
    </source>
</reference>
<proteinExistence type="inferred from homology"/>
<feature type="domain" description="Xylose isomerase-like TIM barrel" evidence="4">
    <location>
        <begin position="22"/>
        <end position="254"/>
    </location>
</feature>
<evidence type="ECO:0000259" key="4">
    <source>
        <dbReference type="Pfam" id="PF01261"/>
    </source>
</evidence>
<keyword evidence="1 2" id="KW-0413">Isomerase</keyword>
<dbReference type="PANTHER" id="PTHR43489:SF6">
    <property type="entry name" value="HYDROXYPYRUVATE ISOMERASE-RELATED"/>
    <property type="match status" value="1"/>
</dbReference>
<dbReference type="EMBL" id="FLUQ01000001">
    <property type="protein sequence ID" value="SBV95864.1"/>
    <property type="molecule type" value="Genomic_DNA"/>
</dbReference>
<evidence type="ECO:0000256" key="2">
    <source>
        <dbReference type="PIRNR" id="PIRNR006241"/>
    </source>
</evidence>
<name>A0A212J8S6_9DELT</name>
<protein>
    <submittedName>
        <fullName evidence="5">Putative hydroxypyruvate isomerase</fullName>
        <ecNumber evidence="5">5.3.1.22</ecNumber>
    </submittedName>
</protein>
<gene>
    <name evidence="5" type="ORF">KL86DPRO_10945</name>
</gene>
<dbReference type="Pfam" id="PF01261">
    <property type="entry name" value="AP_endonuc_2"/>
    <property type="match status" value="1"/>
</dbReference>
<evidence type="ECO:0000313" key="5">
    <source>
        <dbReference type="EMBL" id="SBV95864.1"/>
    </source>
</evidence>
<dbReference type="SUPFAM" id="SSF51658">
    <property type="entry name" value="Xylose isomerase-like"/>
    <property type="match status" value="1"/>
</dbReference>
<evidence type="ECO:0000256" key="3">
    <source>
        <dbReference type="PIRSR" id="PIRSR006241-50"/>
    </source>
</evidence>
<keyword evidence="5" id="KW-0670">Pyruvate</keyword>
<organism evidence="5">
    <name type="scientific">uncultured delta proteobacterium</name>
    <dbReference type="NCBI Taxonomy" id="34034"/>
    <lineage>
        <taxon>Bacteria</taxon>
        <taxon>Deltaproteobacteria</taxon>
        <taxon>environmental samples</taxon>
    </lineage>
</organism>
<dbReference type="InterPro" id="IPR036237">
    <property type="entry name" value="Xyl_isomerase-like_sf"/>
</dbReference>